<evidence type="ECO:0000256" key="2">
    <source>
        <dbReference type="ARBA" id="ARBA00022908"/>
    </source>
</evidence>
<accession>A0A370CHP7</accession>
<keyword evidence="7" id="KW-1185">Reference proteome</keyword>
<dbReference type="PANTHER" id="PTHR30349">
    <property type="entry name" value="PHAGE INTEGRASE-RELATED"/>
    <property type="match status" value="1"/>
</dbReference>
<evidence type="ECO:0000256" key="4">
    <source>
        <dbReference type="ARBA" id="ARBA00023172"/>
    </source>
</evidence>
<dbReference type="PROSITE" id="PS51898">
    <property type="entry name" value="TYR_RECOMBINASE"/>
    <property type="match status" value="1"/>
</dbReference>
<dbReference type="Gene3D" id="1.10.443.10">
    <property type="entry name" value="Intergrase catalytic core"/>
    <property type="match status" value="1"/>
</dbReference>
<evidence type="ECO:0000313" key="7">
    <source>
        <dbReference type="Proteomes" id="UP000226429"/>
    </source>
</evidence>
<dbReference type="InterPro" id="IPR010998">
    <property type="entry name" value="Integrase_recombinase_N"/>
</dbReference>
<dbReference type="Gene3D" id="1.10.150.130">
    <property type="match status" value="1"/>
</dbReference>
<dbReference type="GO" id="GO:0006310">
    <property type="term" value="P:DNA recombination"/>
    <property type="evidence" value="ECO:0007669"/>
    <property type="project" value="UniProtKB-KW"/>
</dbReference>
<feature type="domain" description="Tyr recombinase" evidence="5">
    <location>
        <begin position="167"/>
        <end position="339"/>
    </location>
</feature>
<reference evidence="6 7" key="1">
    <citation type="journal article" date="2017" name="Int. J. Syst. Evol. Microbiol.">
        <title>Aquarickettsiella crustaci n. gen. n. sp. (Gammaproteobacteria: Legionellales: Coxiellaceae); a bacterial pathogen of the freshwater crustacean: Gammarus fossarum (Malacostraca: Amphipoda).</title>
        <authorList>
            <person name="Bojko J."/>
            <person name="Dunn A.M."/>
            <person name="Stebbing P.D."/>
            <person name="Van Aerle R."/>
            <person name="Bacela-Spychalska K."/>
            <person name="Bean T.P."/>
            <person name="Stentiford G.D."/>
        </authorList>
    </citation>
    <scope>NUCLEOTIDE SEQUENCE [LARGE SCALE GENOMIC DNA]</scope>
    <source>
        <strain evidence="6">RA15029</strain>
    </source>
</reference>
<dbReference type="InterPro" id="IPR013762">
    <property type="entry name" value="Integrase-like_cat_sf"/>
</dbReference>
<name>A0A370CHP7_9COXI</name>
<dbReference type="PANTHER" id="PTHR30349:SF41">
    <property type="entry name" value="INTEGRASE_RECOMBINASE PROTEIN MJ0367-RELATED"/>
    <property type="match status" value="1"/>
</dbReference>
<dbReference type="EMBL" id="NMOS02000022">
    <property type="protein sequence ID" value="RDH39964.1"/>
    <property type="molecule type" value="Genomic_DNA"/>
</dbReference>
<dbReference type="GO" id="GO:0015074">
    <property type="term" value="P:DNA integration"/>
    <property type="evidence" value="ECO:0007669"/>
    <property type="project" value="UniProtKB-KW"/>
</dbReference>
<dbReference type="InterPro" id="IPR002104">
    <property type="entry name" value="Integrase_catalytic"/>
</dbReference>
<keyword evidence="3" id="KW-0238">DNA-binding</keyword>
<dbReference type="Pfam" id="PF00589">
    <property type="entry name" value="Phage_integrase"/>
    <property type="match status" value="1"/>
</dbReference>
<dbReference type="InterPro" id="IPR011010">
    <property type="entry name" value="DNA_brk_join_enz"/>
</dbReference>
<comment type="similarity">
    <text evidence="1">Belongs to the 'phage' integrase family.</text>
</comment>
<sequence>MARRHLPGLIKRGSIWHINKRINGRRITESTRSNKLEEAERYLIHRLNEIRQASIYGIRPNRCFREAGSKFLNENQHKKSLTIDARMLKQLDPFIGHLLLKDVHQTNLQAYINARKIAGVKNRTTNYGLQVVRRILNLAAQEWRDEYGLSWLISAPKIRLLPEHNKRLAYPLDREEEKRFFNELPLHLQQMALFAVNSGCRDQEICRLQWNWEVAIPMLNTHVFIIPATYVKNRQDRLVVLNELASGVIKARRGIHPHFVFTYRNKPLTRMLNSAWCRARLKAKLPQLRVHDLKHTFGRRLRAANVSFEDRQDLLGHKSQRVTTHYSSAELSNLIAAANTICLAKKSTPIFRSLKNLIC</sequence>
<dbReference type="Proteomes" id="UP000226429">
    <property type="component" value="Unassembled WGS sequence"/>
</dbReference>
<comment type="caution">
    <text evidence="6">The sequence shown here is derived from an EMBL/GenBank/DDBJ whole genome shotgun (WGS) entry which is preliminary data.</text>
</comment>
<evidence type="ECO:0000259" key="5">
    <source>
        <dbReference type="PROSITE" id="PS51898"/>
    </source>
</evidence>
<organism evidence="6 7">
    <name type="scientific">Candidatus Aquirickettsiella gammari</name>
    <dbReference type="NCBI Taxonomy" id="2016198"/>
    <lineage>
        <taxon>Bacteria</taxon>
        <taxon>Pseudomonadati</taxon>
        <taxon>Pseudomonadota</taxon>
        <taxon>Gammaproteobacteria</taxon>
        <taxon>Legionellales</taxon>
        <taxon>Coxiellaceae</taxon>
        <taxon>Candidatus Aquirickettsiella</taxon>
    </lineage>
</organism>
<dbReference type="GO" id="GO:0003677">
    <property type="term" value="F:DNA binding"/>
    <property type="evidence" value="ECO:0007669"/>
    <property type="project" value="UniProtKB-KW"/>
</dbReference>
<dbReference type="AlphaFoldDB" id="A0A370CHP7"/>
<dbReference type="InterPro" id="IPR050090">
    <property type="entry name" value="Tyrosine_recombinase_XerCD"/>
</dbReference>
<evidence type="ECO:0000256" key="3">
    <source>
        <dbReference type="ARBA" id="ARBA00023125"/>
    </source>
</evidence>
<gene>
    <name evidence="6" type="ORF">CFE62_006230</name>
</gene>
<evidence type="ECO:0000256" key="1">
    <source>
        <dbReference type="ARBA" id="ARBA00008857"/>
    </source>
</evidence>
<dbReference type="SUPFAM" id="SSF56349">
    <property type="entry name" value="DNA breaking-rejoining enzymes"/>
    <property type="match status" value="1"/>
</dbReference>
<keyword evidence="4" id="KW-0233">DNA recombination</keyword>
<proteinExistence type="inferred from homology"/>
<reference evidence="6 7" key="2">
    <citation type="journal article" date="2018" name="J. Invertebr. Pathol.">
        <title>'Candidatus Aquirickettsiella gammari' (Gammaproteobacteria: Legionellales: Coxiellaceae): A bacterial pathogen of the freshwater crustacean Gammarus fossarum (Malacostraca: Amphipoda).</title>
        <authorList>
            <person name="Bojko J."/>
            <person name="Dunn A.M."/>
            <person name="Stebbing P.D."/>
            <person name="van Aerle R."/>
            <person name="Bacela-Spychalska K."/>
            <person name="Bean T.P."/>
            <person name="Urrutia A."/>
            <person name="Stentiford G.D."/>
        </authorList>
    </citation>
    <scope>NUCLEOTIDE SEQUENCE [LARGE SCALE GENOMIC DNA]</scope>
    <source>
        <strain evidence="6">RA15029</strain>
    </source>
</reference>
<keyword evidence="2" id="KW-0229">DNA integration</keyword>
<evidence type="ECO:0000313" key="6">
    <source>
        <dbReference type="EMBL" id="RDH39964.1"/>
    </source>
</evidence>
<protein>
    <submittedName>
        <fullName evidence="6">Site-specific integrase</fullName>
    </submittedName>
</protein>